<gene>
    <name evidence="2" type="ORF">AVEN_80643_1</name>
</gene>
<protein>
    <submittedName>
        <fullName evidence="2">Uncharacterized protein</fullName>
    </submittedName>
</protein>
<name>A0A4Y2P2M0_ARAVE</name>
<feature type="region of interest" description="Disordered" evidence="1">
    <location>
        <begin position="1"/>
        <end position="29"/>
    </location>
</feature>
<keyword evidence="3" id="KW-1185">Reference proteome</keyword>
<dbReference type="Proteomes" id="UP000499080">
    <property type="component" value="Unassembled WGS sequence"/>
</dbReference>
<dbReference type="AlphaFoldDB" id="A0A4Y2P2M0"/>
<evidence type="ECO:0000313" key="2">
    <source>
        <dbReference type="EMBL" id="GBN45322.1"/>
    </source>
</evidence>
<dbReference type="EMBL" id="BGPR01130745">
    <property type="protein sequence ID" value="GBN45322.1"/>
    <property type="molecule type" value="Genomic_DNA"/>
</dbReference>
<reference evidence="2 3" key="1">
    <citation type="journal article" date="2019" name="Sci. Rep.">
        <title>Orb-weaving spider Araneus ventricosus genome elucidates the spidroin gene catalogue.</title>
        <authorList>
            <person name="Kono N."/>
            <person name="Nakamura H."/>
            <person name="Ohtoshi R."/>
            <person name="Moran D.A.P."/>
            <person name="Shinohara A."/>
            <person name="Yoshida Y."/>
            <person name="Fujiwara M."/>
            <person name="Mori M."/>
            <person name="Tomita M."/>
            <person name="Arakawa K."/>
        </authorList>
    </citation>
    <scope>NUCLEOTIDE SEQUENCE [LARGE SCALE GENOMIC DNA]</scope>
</reference>
<comment type="caution">
    <text evidence="2">The sequence shown here is derived from an EMBL/GenBank/DDBJ whole genome shotgun (WGS) entry which is preliminary data.</text>
</comment>
<accession>A0A4Y2P2M0</accession>
<evidence type="ECO:0000313" key="3">
    <source>
        <dbReference type="Proteomes" id="UP000499080"/>
    </source>
</evidence>
<proteinExistence type="predicted"/>
<organism evidence="2 3">
    <name type="scientific">Araneus ventricosus</name>
    <name type="common">Orbweaver spider</name>
    <name type="synonym">Epeira ventricosa</name>
    <dbReference type="NCBI Taxonomy" id="182803"/>
    <lineage>
        <taxon>Eukaryota</taxon>
        <taxon>Metazoa</taxon>
        <taxon>Ecdysozoa</taxon>
        <taxon>Arthropoda</taxon>
        <taxon>Chelicerata</taxon>
        <taxon>Arachnida</taxon>
        <taxon>Araneae</taxon>
        <taxon>Araneomorphae</taxon>
        <taxon>Entelegynae</taxon>
        <taxon>Araneoidea</taxon>
        <taxon>Araneidae</taxon>
        <taxon>Araneus</taxon>
    </lineage>
</organism>
<evidence type="ECO:0000256" key="1">
    <source>
        <dbReference type="SAM" id="MobiDB-lite"/>
    </source>
</evidence>
<sequence length="114" mass="13473">MSRIFPRKALVPALPQDRGAPPSSSMRRPRDHFALSVRPYTANHSPSPPSASMKKRINVCEGEVRRVCFGPPRKLCSWRIRVLWEWAMESEDEWWRRFWFVYLFIFLLFGNYGG</sequence>